<dbReference type="InterPro" id="IPR040850">
    <property type="entry name" value="Knl1_RWD_C"/>
</dbReference>
<gene>
    <name evidence="3" type="primary">CASC5</name>
</gene>
<name>A0A1A8PX06_9TELE</name>
<dbReference type="CDD" id="cd22817">
    <property type="entry name" value="DRWD-N_Knl1"/>
    <property type="match status" value="1"/>
</dbReference>
<accession>A0A1A8PX06</accession>
<proteinExistence type="predicted"/>
<dbReference type="Pfam" id="PF18210">
    <property type="entry name" value="Knl1_RWD_C"/>
    <property type="match status" value="1"/>
</dbReference>
<reference evidence="3" key="2">
    <citation type="submission" date="2016-06" db="EMBL/GenBank/DDBJ databases">
        <title>The genome of a short-lived fish provides insights into sex chromosome evolution and the genetic control of aging.</title>
        <authorList>
            <person name="Reichwald K."/>
            <person name="Felder M."/>
            <person name="Petzold A."/>
            <person name="Koch P."/>
            <person name="Groth M."/>
            <person name="Platzer M."/>
        </authorList>
    </citation>
    <scope>NUCLEOTIDE SEQUENCE</scope>
    <source>
        <tissue evidence="3">Brain</tissue>
    </source>
</reference>
<reference evidence="3" key="1">
    <citation type="submission" date="2016-05" db="EMBL/GenBank/DDBJ databases">
        <authorList>
            <person name="Lavstsen T."/>
            <person name="Jespersen J.S."/>
        </authorList>
    </citation>
    <scope>NUCLEOTIDE SEQUENCE</scope>
    <source>
        <tissue evidence="3">Brain</tissue>
    </source>
</reference>
<organism evidence="3">
    <name type="scientific">Nothobranchius pienaari</name>
    <dbReference type="NCBI Taxonomy" id="704102"/>
    <lineage>
        <taxon>Eukaryota</taxon>
        <taxon>Metazoa</taxon>
        <taxon>Chordata</taxon>
        <taxon>Craniata</taxon>
        <taxon>Vertebrata</taxon>
        <taxon>Euteleostomi</taxon>
        <taxon>Actinopterygii</taxon>
        <taxon>Neopterygii</taxon>
        <taxon>Teleostei</taxon>
        <taxon>Neoteleostei</taxon>
        <taxon>Acanthomorphata</taxon>
        <taxon>Ovalentaria</taxon>
        <taxon>Atherinomorphae</taxon>
        <taxon>Cyprinodontiformes</taxon>
        <taxon>Nothobranchiidae</taxon>
        <taxon>Nothobranchius</taxon>
    </lineage>
</organism>
<feature type="domain" description="Knl1 C-terminal RWD" evidence="2">
    <location>
        <begin position="76"/>
        <end position="224"/>
    </location>
</feature>
<sequence length="322" mass="37409">MRHFSENELKSFGAKLKEKNNFFKKLAKVKSHEMKEELYSNLVRTSREQQQKVRGKIEEADKTIKHLDECIFSDAVADKERQMSDLELEKKQNSSKLEQIKEENSSLQKQIDILNMMSEWRLGERSNKSTCFTFLHGTMFLQLEYEQLERSDADSGCEKKITNIAFKFELDPEKSQPHARLVHKLVSQYMEGESGWVEKYSTSQDVPKLLHDVSLVVSRCRMLGEEIRLLKMWGGLRFDILDINCMDTQVRVVFSSMKRCSKFEVVFDVSLTNQLCAFQVQSFKNVFGSSSIQQIEDIVASLASGRKLLTRIIKKIHETLLQ</sequence>
<evidence type="ECO:0000256" key="1">
    <source>
        <dbReference type="SAM" id="Coils"/>
    </source>
</evidence>
<protein>
    <submittedName>
        <fullName evidence="3">Cancer susceptibility candidate 5</fullName>
    </submittedName>
</protein>
<dbReference type="GO" id="GO:0005634">
    <property type="term" value="C:nucleus"/>
    <property type="evidence" value="ECO:0007669"/>
    <property type="project" value="TreeGrafter"/>
</dbReference>
<dbReference type="EMBL" id="HAEG01010014">
    <property type="protein sequence ID" value="SBR86005.1"/>
    <property type="molecule type" value="Transcribed_RNA"/>
</dbReference>
<dbReference type="AlphaFoldDB" id="A0A1A8PX06"/>
<dbReference type="GO" id="GO:0034501">
    <property type="term" value="P:protein localization to kinetochore"/>
    <property type="evidence" value="ECO:0007669"/>
    <property type="project" value="InterPro"/>
</dbReference>
<dbReference type="PANTHER" id="PTHR16520">
    <property type="entry name" value="KINETOCHORE SCAFFOLD 1"/>
    <property type="match status" value="1"/>
</dbReference>
<evidence type="ECO:0000313" key="3">
    <source>
        <dbReference type="EMBL" id="SBR86005.1"/>
    </source>
</evidence>
<dbReference type="PANTHER" id="PTHR16520:SF3">
    <property type="entry name" value="KINETOCHORE SCAFFOLD 1"/>
    <property type="match status" value="1"/>
</dbReference>
<keyword evidence="1" id="KW-0175">Coiled coil</keyword>
<evidence type="ECO:0000259" key="2">
    <source>
        <dbReference type="Pfam" id="PF18210"/>
    </source>
</evidence>
<dbReference type="GO" id="GO:0008608">
    <property type="term" value="P:attachment of spindle microtubules to kinetochore"/>
    <property type="evidence" value="ECO:0007669"/>
    <property type="project" value="InterPro"/>
</dbReference>
<dbReference type="InterPro" id="IPR037388">
    <property type="entry name" value="Blinkin"/>
</dbReference>
<feature type="coiled-coil region" evidence="1">
    <location>
        <begin position="76"/>
        <end position="117"/>
    </location>
</feature>